<evidence type="ECO:0000313" key="2">
    <source>
        <dbReference type="Proteomes" id="UP001597492"/>
    </source>
</evidence>
<reference evidence="2" key="1">
    <citation type="journal article" date="2019" name="Int. J. Syst. Evol. Microbiol.">
        <title>The Global Catalogue of Microorganisms (GCM) 10K type strain sequencing project: providing services to taxonomists for standard genome sequencing and annotation.</title>
        <authorList>
            <consortium name="The Broad Institute Genomics Platform"/>
            <consortium name="The Broad Institute Genome Sequencing Center for Infectious Disease"/>
            <person name="Wu L."/>
            <person name="Ma J."/>
        </authorList>
    </citation>
    <scope>NUCLEOTIDE SEQUENCE [LARGE SCALE GENOMIC DNA]</scope>
    <source>
        <strain evidence="2">TISTR 1514</strain>
    </source>
</reference>
<comment type="caution">
    <text evidence="1">The sequence shown here is derived from an EMBL/GenBank/DDBJ whole genome shotgun (WGS) entry which is preliminary data.</text>
</comment>
<dbReference type="Proteomes" id="UP001597492">
    <property type="component" value="Unassembled WGS sequence"/>
</dbReference>
<sequence length="51" mass="5216">MRALVGWVIVIALALVGVVGLGHTPSNFACSLLLVPCALYAAVAPNGDEPR</sequence>
<proteinExistence type="predicted"/>
<gene>
    <name evidence="1" type="ORF">ACFSW7_01620</name>
</gene>
<keyword evidence="2" id="KW-1185">Reference proteome</keyword>
<evidence type="ECO:0000313" key="1">
    <source>
        <dbReference type="EMBL" id="MFD2757072.1"/>
    </source>
</evidence>
<dbReference type="EMBL" id="JBHUNE010000001">
    <property type="protein sequence ID" value="MFD2757072.1"/>
    <property type="molecule type" value="Genomic_DNA"/>
</dbReference>
<dbReference type="RefSeq" id="WP_019618405.1">
    <property type="nucleotide sequence ID" value="NZ_JBHUNE010000001.1"/>
</dbReference>
<organism evidence="1 2">
    <name type="scientific">Gulosibacter faecalis</name>
    <dbReference type="NCBI Taxonomy" id="272240"/>
    <lineage>
        <taxon>Bacteria</taxon>
        <taxon>Bacillati</taxon>
        <taxon>Actinomycetota</taxon>
        <taxon>Actinomycetes</taxon>
        <taxon>Micrococcales</taxon>
        <taxon>Microbacteriaceae</taxon>
        <taxon>Gulosibacter</taxon>
    </lineage>
</organism>
<name>A0ABW5UXG0_9MICO</name>
<protein>
    <submittedName>
        <fullName evidence="1">Uncharacterized protein</fullName>
    </submittedName>
</protein>
<accession>A0ABW5UXG0</accession>